<keyword evidence="1" id="KW-0175">Coiled coil</keyword>
<evidence type="ECO:0000313" key="2">
    <source>
        <dbReference type="EMBL" id="ROL45411.1"/>
    </source>
</evidence>
<evidence type="ECO:0000313" key="3">
    <source>
        <dbReference type="Proteomes" id="UP000281406"/>
    </source>
</evidence>
<protein>
    <submittedName>
        <fullName evidence="2">Vesicle-associated membrane protein-associated protein A</fullName>
    </submittedName>
</protein>
<dbReference type="OrthoDB" id="8936971at2759"/>
<gene>
    <name evidence="2" type="ORF">DPX16_2336</name>
</gene>
<name>A0A3N0YHR8_ANAGA</name>
<dbReference type="Proteomes" id="UP000281406">
    <property type="component" value="Unassembled WGS sequence"/>
</dbReference>
<reference evidence="2 3" key="1">
    <citation type="submission" date="2018-10" db="EMBL/GenBank/DDBJ databases">
        <title>Genome assembly for a Yunnan-Guizhou Plateau 3E fish, Anabarilius grahami (Regan), and its evolutionary and genetic applications.</title>
        <authorList>
            <person name="Jiang W."/>
        </authorList>
    </citation>
    <scope>NUCLEOTIDE SEQUENCE [LARGE SCALE GENOMIC DNA]</scope>
    <source>
        <strain evidence="2">AG-KIZ</strain>
        <tissue evidence="2">Muscle</tissue>
    </source>
</reference>
<dbReference type="AlphaFoldDB" id="A0A3N0YHR8"/>
<keyword evidence="3" id="KW-1185">Reference proteome</keyword>
<feature type="coiled-coil region" evidence="1">
    <location>
        <begin position="70"/>
        <end position="97"/>
    </location>
</feature>
<sequence length="104" mass="11607">MNLEALDVNNWKDAKPDDLMDSKLRCVFDMPSDNEKMNELESTKAASVLNASKADGTSGAKAGSMDDAEMRKVMEECKRLQSEMGKLLDENRQLKVLENIHTSV</sequence>
<proteinExistence type="predicted"/>
<comment type="caution">
    <text evidence="2">The sequence shown here is derived from an EMBL/GenBank/DDBJ whole genome shotgun (WGS) entry which is preliminary data.</text>
</comment>
<dbReference type="EMBL" id="RJVU01042591">
    <property type="protein sequence ID" value="ROL45411.1"/>
    <property type="molecule type" value="Genomic_DNA"/>
</dbReference>
<accession>A0A3N0YHR8</accession>
<evidence type="ECO:0000256" key="1">
    <source>
        <dbReference type="SAM" id="Coils"/>
    </source>
</evidence>
<organism evidence="2 3">
    <name type="scientific">Anabarilius grahami</name>
    <name type="common">Kanglang fish</name>
    <name type="synonym">Barilius grahami</name>
    <dbReference type="NCBI Taxonomy" id="495550"/>
    <lineage>
        <taxon>Eukaryota</taxon>
        <taxon>Metazoa</taxon>
        <taxon>Chordata</taxon>
        <taxon>Craniata</taxon>
        <taxon>Vertebrata</taxon>
        <taxon>Euteleostomi</taxon>
        <taxon>Actinopterygii</taxon>
        <taxon>Neopterygii</taxon>
        <taxon>Teleostei</taxon>
        <taxon>Ostariophysi</taxon>
        <taxon>Cypriniformes</taxon>
        <taxon>Xenocyprididae</taxon>
        <taxon>Xenocypridinae</taxon>
        <taxon>Xenocypridinae incertae sedis</taxon>
        <taxon>Anabarilius</taxon>
    </lineage>
</organism>